<protein>
    <submittedName>
        <fullName evidence="1">Uncharacterized protein</fullName>
    </submittedName>
</protein>
<accession>X1HB66</accession>
<comment type="caution">
    <text evidence="1">The sequence shown here is derived from an EMBL/GenBank/DDBJ whole genome shotgun (WGS) entry which is preliminary data.</text>
</comment>
<name>X1HB66_9ZZZZ</name>
<dbReference type="EMBL" id="BARU01005874">
    <property type="protein sequence ID" value="GAH42543.1"/>
    <property type="molecule type" value="Genomic_DNA"/>
</dbReference>
<proteinExistence type="predicted"/>
<evidence type="ECO:0000313" key="1">
    <source>
        <dbReference type="EMBL" id="GAH42543.1"/>
    </source>
</evidence>
<organism evidence="1">
    <name type="scientific">marine sediment metagenome</name>
    <dbReference type="NCBI Taxonomy" id="412755"/>
    <lineage>
        <taxon>unclassified sequences</taxon>
        <taxon>metagenomes</taxon>
        <taxon>ecological metagenomes</taxon>
    </lineage>
</organism>
<dbReference type="AlphaFoldDB" id="X1HB66"/>
<reference evidence="1" key="1">
    <citation type="journal article" date="2014" name="Front. Microbiol.">
        <title>High frequency of phylogenetically diverse reductive dehalogenase-homologous genes in deep subseafloor sedimentary metagenomes.</title>
        <authorList>
            <person name="Kawai M."/>
            <person name="Futagami T."/>
            <person name="Toyoda A."/>
            <person name="Takaki Y."/>
            <person name="Nishi S."/>
            <person name="Hori S."/>
            <person name="Arai W."/>
            <person name="Tsubouchi T."/>
            <person name="Morono Y."/>
            <person name="Uchiyama I."/>
            <person name="Ito T."/>
            <person name="Fujiyama A."/>
            <person name="Inagaki F."/>
            <person name="Takami H."/>
        </authorList>
    </citation>
    <scope>NUCLEOTIDE SEQUENCE</scope>
    <source>
        <strain evidence="1">Expedition CK06-06</strain>
    </source>
</reference>
<sequence>MIVDEIKKEICELIKNCKTGAEILGTLEAINSAGLSRRKVQLTFLSLP</sequence>
<gene>
    <name evidence="1" type="ORF">S03H2_11514</name>
</gene>